<evidence type="ECO:0000313" key="3">
    <source>
        <dbReference type="Proteomes" id="UP000324222"/>
    </source>
</evidence>
<evidence type="ECO:0000313" key="2">
    <source>
        <dbReference type="EMBL" id="MPC88805.1"/>
    </source>
</evidence>
<evidence type="ECO:0000256" key="1">
    <source>
        <dbReference type="SAM" id="MobiDB-lite"/>
    </source>
</evidence>
<proteinExistence type="predicted"/>
<accession>A0A5B7J216</accession>
<feature type="compositionally biased region" description="Low complexity" evidence="1">
    <location>
        <begin position="44"/>
        <end position="53"/>
    </location>
</feature>
<dbReference type="AlphaFoldDB" id="A0A5B7J216"/>
<keyword evidence="3" id="KW-1185">Reference proteome</keyword>
<feature type="compositionally biased region" description="Polar residues" evidence="1">
    <location>
        <begin position="58"/>
        <end position="79"/>
    </location>
</feature>
<gene>
    <name evidence="2" type="ORF">E2C01_083726</name>
</gene>
<dbReference type="Proteomes" id="UP000324222">
    <property type="component" value="Unassembled WGS sequence"/>
</dbReference>
<comment type="caution">
    <text evidence="2">The sequence shown here is derived from an EMBL/GenBank/DDBJ whole genome shotgun (WGS) entry which is preliminary data.</text>
</comment>
<dbReference type="EMBL" id="VSRR010078996">
    <property type="protein sequence ID" value="MPC88805.1"/>
    <property type="molecule type" value="Genomic_DNA"/>
</dbReference>
<reference evidence="2 3" key="1">
    <citation type="submission" date="2019-05" db="EMBL/GenBank/DDBJ databases">
        <title>Another draft genome of Portunus trituberculatus and its Hox gene families provides insights of decapod evolution.</title>
        <authorList>
            <person name="Jeong J.-H."/>
            <person name="Song I."/>
            <person name="Kim S."/>
            <person name="Choi T."/>
            <person name="Kim D."/>
            <person name="Ryu S."/>
            <person name="Kim W."/>
        </authorList>
    </citation>
    <scope>NUCLEOTIDE SEQUENCE [LARGE SCALE GENOMIC DNA]</scope>
    <source>
        <tissue evidence="2">Muscle</tissue>
    </source>
</reference>
<sequence length="79" mass="9002">MEVRHGSVNLRIRSYVSTCDVRRRSEIANFTRKNLTITFHITNNSSNEANTNNPIPQPKQNFTKQKTNHLGCSLSGKTK</sequence>
<protein>
    <submittedName>
        <fullName evidence="2">Uncharacterized protein</fullName>
    </submittedName>
</protein>
<name>A0A5B7J216_PORTR</name>
<organism evidence="2 3">
    <name type="scientific">Portunus trituberculatus</name>
    <name type="common">Swimming crab</name>
    <name type="synonym">Neptunus trituberculatus</name>
    <dbReference type="NCBI Taxonomy" id="210409"/>
    <lineage>
        <taxon>Eukaryota</taxon>
        <taxon>Metazoa</taxon>
        <taxon>Ecdysozoa</taxon>
        <taxon>Arthropoda</taxon>
        <taxon>Crustacea</taxon>
        <taxon>Multicrustacea</taxon>
        <taxon>Malacostraca</taxon>
        <taxon>Eumalacostraca</taxon>
        <taxon>Eucarida</taxon>
        <taxon>Decapoda</taxon>
        <taxon>Pleocyemata</taxon>
        <taxon>Brachyura</taxon>
        <taxon>Eubrachyura</taxon>
        <taxon>Portunoidea</taxon>
        <taxon>Portunidae</taxon>
        <taxon>Portuninae</taxon>
        <taxon>Portunus</taxon>
    </lineage>
</organism>
<feature type="region of interest" description="Disordered" evidence="1">
    <location>
        <begin position="44"/>
        <end position="79"/>
    </location>
</feature>